<dbReference type="EC" id="4.99.1.12" evidence="2"/>
<dbReference type="AlphaFoldDB" id="A0A919V4K7"/>
<dbReference type="Pfam" id="PF01969">
    <property type="entry name" value="Ni_insertion"/>
    <property type="match status" value="1"/>
</dbReference>
<dbReference type="Proteomes" id="UP000655287">
    <property type="component" value="Unassembled WGS sequence"/>
</dbReference>
<dbReference type="GO" id="GO:0051604">
    <property type="term" value="P:protein maturation"/>
    <property type="evidence" value="ECO:0007669"/>
    <property type="project" value="UniProtKB-UniRule"/>
</dbReference>
<comment type="catalytic activity">
    <reaction evidence="2">
        <text>Ni(II)-pyridinium-3,5-bisthiocarboxylate mononucleotide = pyridinium-3,5-bisthiocarboxylate mononucleotide + Ni(2+)</text>
        <dbReference type="Rhea" id="RHEA:54784"/>
        <dbReference type="ChEBI" id="CHEBI:49786"/>
        <dbReference type="ChEBI" id="CHEBI:137372"/>
        <dbReference type="ChEBI" id="CHEBI:137373"/>
        <dbReference type="EC" id="4.99.1.12"/>
    </reaction>
</comment>
<name>A0A919V4K7_9ACTN</name>
<dbReference type="HAMAP" id="MF_01074">
    <property type="entry name" value="LarC"/>
    <property type="match status" value="1"/>
</dbReference>
<gene>
    <name evidence="2" type="primary">larC</name>
    <name evidence="3" type="ORF">Sru01_23520</name>
</gene>
<dbReference type="RefSeq" id="WP_203984202.1">
    <property type="nucleotide sequence ID" value="NZ_BOOU01000034.1"/>
</dbReference>
<comment type="similarity">
    <text evidence="2">Belongs to the LarC family.</text>
</comment>
<evidence type="ECO:0000256" key="1">
    <source>
        <dbReference type="ARBA" id="ARBA00022596"/>
    </source>
</evidence>
<sequence>MILYLNPGTGLAGDMLLAALLDAGASPDAVRRAVAATGLTGWRLTAERVDAGGLAATRVRVEVDDDATERPAAELAAMAARAGLPLADAALAAIAEAEGAIHGRPAAEVHLHELGGHDTLVDVVGCAAALRDLRVSEVYSAPLPLGGGTVRTRHGVLPVPAPATLALLAGARVRGGGTGETVTPTGAALLRAAGTGYGPPPEMTLAATGYGAGSRVLPDRPNVVVAMLGEPVAQASRQVVLSVNLDDVTGEVLGYVIERALGAGAADAWVTPAVMKKGRPAHVLHVLADPERADRLQELVLAETGGLGLRRAFVDKVALPRHTETVEIHGRPVRVKHGPAGAKPEYDDLVQVAAASGRPLRQLAREALDAL</sequence>
<keyword evidence="1 2" id="KW-0533">Nickel</keyword>
<comment type="caution">
    <text evidence="3">The sequence shown here is derived from an EMBL/GenBank/DDBJ whole genome shotgun (WGS) entry which is preliminary data.</text>
</comment>
<proteinExistence type="inferred from homology"/>
<dbReference type="Gene3D" id="3.30.70.1380">
    <property type="entry name" value="Transcriptional regulatory protein pf0864 domain like"/>
    <property type="match status" value="1"/>
</dbReference>
<keyword evidence="2" id="KW-0456">Lyase</keyword>
<organism evidence="3 4">
    <name type="scientific">Sphaerisporangium rufum</name>
    <dbReference type="NCBI Taxonomy" id="1381558"/>
    <lineage>
        <taxon>Bacteria</taxon>
        <taxon>Bacillati</taxon>
        <taxon>Actinomycetota</taxon>
        <taxon>Actinomycetes</taxon>
        <taxon>Streptosporangiales</taxon>
        <taxon>Streptosporangiaceae</taxon>
        <taxon>Sphaerisporangium</taxon>
    </lineage>
</organism>
<accession>A0A919V4K7</accession>
<keyword evidence="4" id="KW-1185">Reference proteome</keyword>
<dbReference type="GO" id="GO:0016151">
    <property type="term" value="F:nickel cation binding"/>
    <property type="evidence" value="ECO:0007669"/>
    <property type="project" value="UniProtKB-UniRule"/>
</dbReference>
<dbReference type="GO" id="GO:0016829">
    <property type="term" value="F:lyase activity"/>
    <property type="evidence" value="ECO:0007669"/>
    <property type="project" value="UniProtKB-UniRule"/>
</dbReference>
<reference evidence="3" key="1">
    <citation type="submission" date="2021-01" db="EMBL/GenBank/DDBJ databases">
        <title>Whole genome shotgun sequence of Sphaerisporangium rufum NBRC 109079.</title>
        <authorList>
            <person name="Komaki H."/>
            <person name="Tamura T."/>
        </authorList>
    </citation>
    <scope>NUCLEOTIDE SEQUENCE</scope>
    <source>
        <strain evidence="3">NBRC 109079</strain>
    </source>
</reference>
<evidence type="ECO:0000256" key="2">
    <source>
        <dbReference type="HAMAP-Rule" id="MF_01074"/>
    </source>
</evidence>
<evidence type="ECO:0000313" key="4">
    <source>
        <dbReference type="Proteomes" id="UP000655287"/>
    </source>
</evidence>
<dbReference type="PANTHER" id="PTHR36566">
    <property type="entry name" value="NICKEL INSERTION PROTEIN-RELATED"/>
    <property type="match status" value="1"/>
</dbReference>
<evidence type="ECO:0000313" key="3">
    <source>
        <dbReference type="EMBL" id="GII77370.1"/>
    </source>
</evidence>
<protein>
    <recommendedName>
        <fullName evidence="2">Pyridinium-3,5-bisthiocarboxylic acid mononucleotide nickel insertion protein</fullName>
        <shortName evidence="2">P2TMN nickel insertion protein</shortName>
        <ecNumber evidence="2">4.99.1.12</ecNumber>
    </recommendedName>
    <alternativeName>
        <fullName evidence="2">Nickel-pincer cofactor biosynthesis protein LarC</fullName>
    </alternativeName>
</protein>
<dbReference type="PANTHER" id="PTHR36566:SF1">
    <property type="entry name" value="PYRIDINIUM-3,5-BISTHIOCARBOXYLIC ACID MONONUCLEOTIDE NICKEL INSERTION PROTEIN"/>
    <property type="match status" value="1"/>
</dbReference>
<dbReference type="InterPro" id="IPR002822">
    <property type="entry name" value="Ni_insertion"/>
</dbReference>
<comment type="function">
    <text evidence="2">Involved in the biosynthesis of a nickel-pincer cofactor ((SCS)Ni(II) pincer complex). Binds Ni(2+), and functions in nickel delivery to pyridinium-3,5-bisthiocarboxylic acid mononucleotide (P2TMN), to form the mature cofactor. Is thus probably required for the activation of nickel-pincer cofactor-dependent enzymes.</text>
</comment>
<dbReference type="NCBIfam" id="TIGR00299">
    <property type="entry name" value="nickel pincer cofactor biosynthesis protein LarC"/>
    <property type="match status" value="1"/>
</dbReference>
<dbReference type="EMBL" id="BOOU01000034">
    <property type="protein sequence ID" value="GII77370.1"/>
    <property type="molecule type" value="Genomic_DNA"/>
</dbReference>